<feature type="region of interest" description="Disordered" evidence="5">
    <location>
        <begin position="1"/>
        <end position="26"/>
    </location>
</feature>
<dbReference type="GO" id="GO:0001682">
    <property type="term" value="P:tRNA 5'-leader removal"/>
    <property type="evidence" value="ECO:0007669"/>
    <property type="project" value="InterPro"/>
</dbReference>
<dbReference type="VEuPathDB" id="CryptoDB:Cvel_13967"/>
<keyword evidence="3" id="KW-0694">RNA-binding</keyword>
<accession>A0A0G4IFF9</accession>
<name>A0A0G4IFF9_9ALVE</name>
<evidence type="ECO:0000256" key="3">
    <source>
        <dbReference type="ARBA" id="ARBA00022884"/>
    </source>
</evidence>
<dbReference type="InterPro" id="IPR036882">
    <property type="entry name" value="Alba-like_dom_sf"/>
</dbReference>
<dbReference type="GO" id="GO:0005655">
    <property type="term" value="C:nucleolar ribonuclease P complex"/>
    <property type="evidence" value="ECO:0007669"/>
    <property type="project" value="InterPro"/>
</dbReference>
<reference evidence="6" key="1">
    <citation type="submission" date="2014-11" db="EMBL/GenBank/DDBJ databases">
        <authorList>
            <person name="Otto D Thomas"/>
            <person name="Naeem Raeece"/>
        </authorList>
    </citation>
    <scope>NUCLEOTIDE SEQUENCE</scope>
</reference>
<dbReference type="Pfam" id="PF12328">
    <property type="entry name" value="Rpp20"/>
    <property type="match status" value="1"/>
</dbReference>
<evidence type="ECO:0000256" key="1">
    <source>
        <dbReference type="ARBA" id="ARBA00004123"/>
    </source>
</evidence>
<dbReference type="EMBL" id="CDMZ01005927">
    <property type="protein sequence ID" value="CEM55949.1"/>
    <property type="molecule type" value="Genomic_DNA"/>
</dbReference>
<dbReference type="GO" id="GO:0000172">
    <property type="term" value="C:ribonuclease MRP complex"/>
    <property type="evidence" value="ECO:0007669"/>
    <property type="project" value="InterPro"/>
</dbReference>
<comment type="subcellular location">
    <subcellularLocation>
        <location evidence="1">Nucleus</location>
    </subcellularLocation>
</comment>
<evidence type="ECO:0000256" key="4">
    <source>
        <dbReference type="ARBA" id="ARBA00023242"/>
    </source>
</evidence>
<evidence type="ECO:0000256" key="2">
    <source>
        <dbReference type="ARBA" id="ARBA00022694"/>
    </source>
</evidence>
<dbReference type="AlphaFoldDB" id="A0A0G4IFF9"/>
<keyword evidence="2" id="KW-0819">tRNA processing</keyword>
<sequence length="142" mass="16022">MSFEDGATELPSVLTKKRAAPHEAPKERDVYLTRRKKLAVYFRRINELLKSREFPEVHVHALGSCISTALYLVQDLSCHWPDLAVDVETRTVQVVDDRVELGGEAEEGEEAGDRIPRVSSTVRNVSGISIRLRRGKVLLNKK</sequence>
<gene>
    <name evidence="6" type="ORF">Cvel_13967</name>
</gene>
<keyword evidence="4" id="KW-0539">Nucleus</keyword>
<dbReference type="SUPFAM" id="SSF82704">
    <property type="entry name" value="AlbA-like"/>
    <property type="match status" value="1"/>
</dbReference>
<dbReference type="GO" id="GO:0003723">
    <property type="term" value="F:RNA binding"/>
    <property type="evidence" value="ECO:0007669"/>
    <property type="project" value="UniProtKB-KW"/>
</dbReference>
<dbReference type="InterPro" id="IPR014612">
    <property type="entry name" value="Pop7/Rpp20"/>
</dbReference>
<proteinExistence type="predicted"/>
<protein>
    <submittedName>
        <fullName evidence="6">Uncharacterized protein</fullName>
    </submittedName>
</protein>
<evidence type="ECO:0000256" key="5">
    <source>
        <dbReference type="SAM" id="MobiDB-lite"/>
    </source>
</evidence>
<organism evidence="6">
    <name type="scientific">Chromera velia CCMP2878</name>
    <dbReference type="NCBI Taxonomy" id="1169474"/>
    <lineage>
        <taxon>Eukaryota</taxon>
        <taxon>Sar</taxon>
        <taxon>Alveolata</taxon>
        <taxon>Colpodellida</taxon>
        <taxon>Chromeraceae</taxon>
        <taxon>Chromera</taxon>
    </lineage>
</organism>
<dbReference type="Gene3D" id="3.30.110.20">
    <property type="entry name" value="Alba-like domain"/>
    <property type="match status" value="1"/>
</dbReference>
<evidence type="ECO:0000313" key="6">
    <source>
        <dbReference type="EMBL" id="CEM55949.1"/>
    </source>
</evidence>